<evidence type="ECO:0008006" key="4">
    <source>
        <dbReference type="Google" id="ProtNLM"/>
    </source>
</evidence>
<dbReference type="SUPFAM" id="SSF52540">
    <property type="entry name" value="P-loop containing nucleoside triphosphate hydrolases"/>
    <property type="match status" value="1"/>
</dbReference>
<organism evidence="3">
    <name type="scientific">Caenorhabditis remanei</name>
    <name type="common">Caenorhabditis vulgaris</name>
    <dbReference type="NCBI Taxonomy" id="31234"/>
    <lineage>
        <taxon>Eukaryota</taxon>
        <taxon>Metazoa</taxon>
        <taxon>Ecdysozoa</taxon>
        <taxon>Nematoda</taxon>
        <taxon>Chromadorea</taxon>
        <taxon>Rhabditida</taxon>
        <taxon>Rhabditina</taxon>
        <taxon>Rhabditomorpha</taxon>
        <taxon>Rhabditoidea</taxon>
        <taxon>Rhabditidae</taxon>
        <taxon>Peloderinae</taxon>
        <taxon>Caenorhabditis</taxon>
    </lineage>
</organism>
<dbReference type="InParanoid" id="E3MYL5"/>
<accession>E3MYL5</accession>
<dbReference type="EMBL" id="DS268497">
    <property type="protein sequence ID" value="EFP12132.1"/>
    <property type="molecule type" value="Genomic_DNA"/>
</dbReference>
<dbReference type="Gene3D" id="3.40.50.300">
    <property type="entry name" value="P-loop containing nucleotide triphosphate hydrolases"/>
    <property type="match status" value="1"/>
</dbReference>
<dbReference type="Proteomes" id="UP000008281">
    <property type="component" value="Unassembled WGS sequence"/>
</dbReference>
<feature type="compositionally biased region" description="Acidic residues" evidence="1">
    <location>
        <begin position="1"/>
        <end position="10"/>
    </location>
</feature>
<evidence type="ECO:0000313" key="2">
    <source>
        <dbReference type="EMBL" id="EFP12132.1"/>
    </source>
</evidence>
<proteinExistence type="predicted"/>
<sequence>MESSDDEFDNENLLPPDSPEPSALSDANDEKEYEKKTLDDVTNLASALGAIEAESVPKRQLTMMEEIKRLSEENARMYQEKLVELIALHKIDLSPSTDATTQLTGALEHISAYTKEQSFRFLAMTEVWRQPSEDAEKQDAEKPDAVKPDAEKYPIEPPLVDTVAGHYAIYQITRLGISYLTATPVHESLKNIGKAQIDSDSIILSDNGSCYRIAMTDLLLGDTIAVKELGFEFGKKVVRKFCLFKRKILENQIFNIGRNLRPVILGSGEVGVAKNPPYTSGTTHIGEIFFPVNWMDPNRNLYLPIAQPVVLKSEKEKNLNNVKQFYLQTRNYKYSPQNLDYLVAMGSSAITAARIGVFDSNRYSIDASRITSDNGILKLHIPAPATSRTWVPGTRIAIEGVGQAVITFCPENNKFAVIFARPIGNFNYASLTGYRLVYQVAMETTTPIQQGFFETMEDGTNGKKIIQSLFGGLSIGVDGKDQERSGFICREEMKDVQFPECLQITPSDNLATYPITLDTSQSTYIQQIVTRALPITVGSFPILSGKTTTVVIAALESAKAHPGTQHLIYVPDDQGAQVLVDRLQSVLAGGGSKVRALRMINFSDWKNLTPMERTCLDYPVLLRKFLQDIIDGMYDLDEDTKESAKLYFGKETDEDTFWLNLYFSLVSPQIIIGKFESIFLNSTLLKLLDKVTTIQLDDADQIPQHDLIQACIQYPHATYGLMGDSMKDRPSHLSMSGFQESAAIGWLMELSVNWKLFPIVTSNNVYGGVNKKIVDVIGKVYYKDRQLVGRSHSSVTPAVKILNHHMPGDTQAKNARELELLVKLVKKLTGDRPPSEIGVLCFTHKQLPMLHQAFQDSGVHYGHYEAFQGVQTEILIIWGGFHSVKETGLTMNVSTFMLTRGKQTVYVLGSTQEMKNMKSDRNGVKWDALVKVVKANRGVVDAEVVFLLLILIGFFRIF</sequence>
<dbReference type="HOGENOM" id="CLU_306140_0_0_1"/>
<evidence type="ECO:0000256" key="1">
    <source>
        <dbReference type="SAM" id="MobiDB-lite"/>
    </source>
</evidence>
<feature type="region of interest" description="Disordered" evidence="1">
    <location>
        <begin position="132"/>
        <end position="151"/>
    </location>
</feature>
<dbReference type="InterPro" id="IPR027417">
    <property type="entry name" value="P-loop_NTPase"/>
</dbReference>
<feature type="region of interest" description="Disordered" evidence="1">
    <location>
        <begin position="1"/>
        <end position="35"/>
    </location>
</feature>
<keyword evidence="3" id="KW-1185">Reference proteome</keyword>
<dbReference type="eggNOG" id="KOG1801">
    <property type="taxonomic scope" value="Eukaryota"/>
</dbReference>
<gene>
    <name evidence="2" type="ORF">CRE_03345</name>
</gene>
<dbReference type="AlphaFoldDB" id="E3MYL5"/>
<protein>
    <recommendedName>
        <fullName evidence="4">DNA2/NAM7 helicase-like C-terminal domain-containing protein</fullName>
    </recommendedName>
</protein>
<dbReference type="OrthoDB" id="5813042at2759"/>
<dbReference type="STRING" id="31234.E3MYL5"/>
<evidence type="ECO:0000313" key="3">
    <source>
        <dbReference type="Proteomes" id="UP000008281"/>
    </source>
</evidence>
<reference evidence="2" key="1">
    <citation type="submission" date="2007-07" db="EMBL/GenBank/DDBJ databases">
        <title>PCAP assembly of the Caenorhabditis remanei genome.</title>
        <authorList>
            <consortium name="The Caenorhabditis remanei Sequencing Consortium"/>
            <person name="Wilson R.K."/>
        </authorList>
    </citation>
    <scope>NUCLEOTIDE SEQUENCE [LARGE SCALE GENOMIC DNA]</scope>
    <source>
        <strain evidence="2">PB4641</strain>
    </source>
</reference>
<name>E3MYL5_CAERE</name>